<evidence type="ECO:0000256" key="2">
    <source>
        <dbReference type="SAM" id="Phobius"/>
    </source>
</evidence>
<sequence>MGRFHHSHEHLHLQPRQPNPEPSQLAKFLDATMTRLSNFSKRGATGSDGSDSDTCTKGDTSNQCAKPSESNNITLPVLLGVLIPLAIAIVILVYLHRRHVKKLRSEDANDPHKSLDFGMDPATDGFHGSKKGKKGRKDGPEMTINDLGTEKASRRPRGLSMDMDIGSPYVLPAGLSGSRESLHSMSRTIQSRDDRYRPATTFIPNDTSSVHSNPSRRAADDSSSYAGSGSSGRGRNDSMNQNLLSNAQRMSRSVPPISRNPSPQVGSNEPRFQRPGGALQVPPKAISPSPLDARLAAPGSVETRDSYMSSNGVDLRKSNNYLGPLIHSRDTSVDLRSNSPSEGQKSQPSSGHLPAPQQPGTRKSPPPTVGSSADAVRPPRKASLQAASHSSQELNFFDDASDYGDSFKVTPPSPKHTRSRQPSLTTRQSEQTLPPVAESIEGLAEPDLGFDPRRLSMGFRPLPPDDPTDNPEQRANRIRSFYKEYFDESKQGPVPAAGQYYEDYDSSYLGDGAIYDPASGQFVISQPQHSEPYGRRAMTPPPRAPPRFRGAPRSMSGNRITPPGPRAFSSASGRFGPQARGAPRKQAPLPQPLRVLPSPHLLKEDSFALPIDFAPPSGYKDRAAGRPESPRGGMRAFSPMVPAHLPLASSFDDLSVMPSPHLLRKSGTFTALDFAPPPRFPSSATASDSGSIRSNRSAMSARQLDSIRAGAYRVSRIPKEVVGTRQDLSESLKPQWNMNR</sequence>
<feature type="region of interest" description="Disordered" evidence="1">
    <location>
        <begin position="680"/>
        <end position="703"/>
    </location>
</feature>
<dbReference type="EMBL" id="CAJPDS010000003">
    <property type="protein sequence ID" value="CAF9904698.1"/>
    <property type="molecule type" value="Genomic_DNA"/>
</dbReference>
<keyword evidence="2" id="KW-0812">Transmembrane</keyword>
<feature type="region of interest" description="Disordered" evidence="1">
    <location>
        <begin position="39"/>
        <end position="70"/>
    </location>
</feature>
<comment type="caution">
    <text evidence="3">The sequence shown here is derived from an EMBL/GenBank/DDBJ whole genome shotgun (WGS) entry which is preliminary data.</text>
</comment>
<reference evidence="3" key="1">
    <citation type="submission" date="2021-03" db="EMBL/GenBank/DDBJ databases">
        <authorList>
            <person name="Tagirdzhanova G."/>
        </authorList>
    </citation>
    <scope>NUCLEOTIDE SEQUENCE</scope>
</reference>
<accession>A0A8H3EGA4</accession>
<feature type="compositionally biased region" description="Polar residues" evidence="1">
    <location>
        <begin position="239"/>
        <end position="251"/>
    </location>
</feature>
<feature type="compositionally biased region" description="Polar residues" evidence="1">
    <location>
        <begin position="202"/>
        <end position="213"/>
    </location>
</feature>
<feature type="compositionally biased region" description="Polar residues" evidence="1">
    <location>
        <begin position="682"/>
        <end position="700"/>
    </location>
</feature>
<feature type="compositionally biased region" description="Polar residues" evidence="1">
    <location>
        <begin position="385"/>
        <end position="394"/>
    </location>
</feature>
<keyword evidence="2" id="KW-0472">Membrane</keyword>
<feature type="region of interest" description="Disordered" evidence="1">
    <location>
        <begin position="525"/>
        <end position="591"/>
    </location>
</feature>
<feature type="region of interest" description="Disordered" evidence="1">
    <location>
        <begin position="104"/>
        <end position="475"/>
    </location>
</feature>
<dbReference type="PANTHER" id="PTHR42088">
    <property type="entry name" value="YALI0F10131P"/>
    <property type="match status" value="1"/>
</dbReference>
<evidence type="ECO:0000313" key="3">
    <source>
        <dbReference type="EMBL" id="CAF9904698.1"/>
    </source>
</evidence>
<feature type="region of interest" description="Disordered" evidence="1">
    <location>
        <begin position="1"/>
        <end position="23"/>
    </location>
</feature>
<feature type="compositionally biased region" description="Basic and acidic residues" evidence="1">
    <location>
        <begin position="104"/>
        <end position="115"/>
    </location>
</feature>
<dbReference type="OrthoDB" id="5417135at2759"/>
<feature type="transmembrane region" description="Helical" evidence="2">
    <location>
        <begin position="73"/>
        <end position="95"/>
    </location>
</feature>
<keyword evidence="4" id="KW-1185">Reference proteome</keyword>
<proteinExistence type="predicted"/>
<dbReference type="PANTHER" id="PTHR42088:SF1">
    <property type="entry name" value="YALI0F10131P"/>
    <property type="match status" value="1"/>
</dbReference>
<evidence type="ECO:0000313" key="4">
    <source>
        <dbReference type="Proteomes" id="UP000664521"/>
    </source>
</evidence>
<feature type="compositionally biased region" description="Polar residues" evidence="1">
    <location>
        <begin position="334"/>
        <end position="350"/>
    </location>
</feature>
<name>A0A8H3EGA4_9LECA</name>
<protein>
    <submittedName>
        <fullName evidence="3">Uncharacterized protein</fullName>
    </submittedName>
</protein>
<organism evidence="3 4">
    <name type="scientific">Heterodermia speciosa</name>
    <dbReference type="NCBI Taxonomy" id="116794"/>
    <lineage>
        <taxon>Eukaryota</taxon>
        <taxon>Fungi</taxon>
        <taxon>Dikarya</taxon>
        <taxon>Ascomycota</taxon>
        <taxon>Pezizomycotina</taxon>
        <taxon>Lecanoromycetes</taxon>
        <taxon>OSLEUM clade</taxon>
        <taxon>Lecanoromycetidae</taxon>
        <taxon>Caliciales</taxon>
        <taxon>Physciaceae</taxon>
        <taxon>Heterodermia</taxon>
    </lineage>
</organism>
<dbReference type="Proteomes" id="UP000664521">
    <property type="component" value="Unassembled WGS sequence"/>
</dbReference>
<feature type="region of interest" description="Disordered" evidence="1">
    <location>
        <begin position="720"/>
        <end position="740"/>
    </location>
</feature>
<keyword evidence="2" id="KW-1133">Transmembrane helix</keyword>
<evidence type="ECO:0000256" key="1">
    <source>
        <dbReference type="SAM" id="MobiDB-lite"/>
    </source>
</evidence>
<feature type="compositionally biased region" description="Polar residues" evidence="1">
    <location>
        <begin position="420"/>
        <end position="432"/>
    </location>
</feature>
<dbReference type="AlphaFoldDB" id="A0A8H3EGA4"/>
<feature type="compositionally biased region" description="Polar residues" evidence="1">
    <location>
        <begin position="47"/>
        <end position="70"/>
    </location>
</feature>
<gene>
    <name evidence="3" type="ORF">HETSPECPRED_004759</name>
</gene>